<dbReference type="AlphaFoldDB" id="A0A6P5GEF1"/>
<name>A0A6P5GEF1_ANACO</name>
<dbReference type="RefSeq" id="XP_020103760.1">
    <property type="nucleotide sequence ID" value="XM_020248171.1"/>
</dbReference>
<dbReference type="GeneID" id="109720833"/>
<gene>
    <name evidence="2" type="primary">LOC109720833</name>
</gene>
<dbReference type="Proteomes" id="UP000515123">
    <property type="component" value="Linkage group 14"/>
</dbReference>
<dbReference type="PANTHER" id="PTHR33103">
    <property type="entry name" value="OS01G0153900 PROTEIN"/>
    <property type="match status" value="1"/>
</dbReference>
<evidence type="ECO:0000313" key="1">
    <source>
        <dbReference type="Proteomes" id="UP000515123"/>
    </source>
</evidence>
<organism evidence="1 2">
    <name type="scientific">Ananas comosus</name>
    <name type="common">Pineapple</name>
    <name type="synonym">Ananas ananas</name>
    <dbReference type="NCBI Taxonomy" id="4615"/>
    <lineage>
        <taxon>Eukaryota</taxon>
        <taxon>Viridiplantae</taxon>
        <taxon>Streptophyta</taxon>
        <taxon>Embryophyta</taxon>
        <taxon>Tracheophyta</taxon>
        <taxon>Spermatophyta</taxon>
        <taxon>Magnoliopsida</taxon>
        <taxon>Liliopsida</taxon>
        <taxon>Poales</taxon>
        <taxon>Bromeliaceae</taxon>
        <taxon>Bromelioideae</taxon>
        <taxon>Ananas</taxon>
    </lineage>
</organism>
<accession>A0A6P5GEF1</accession>
<sequence>MAAETEYLEITLWMSEDGGRVVYADADGDFVETLFSILTMPLGKIVSLLSPNAAGGPQQPPALGCMGNLHGSARRIGKQGWLRTAACQSMLLSPRSASEAACEQLRINPQRACFPNMLYACPSPPCLTGPNAAFSTVPGTLCPCGRTMSRAVQQPLEMKSPEDWLRKRAQEYWDGGCGGGGGDDDGGVFLRGGAGFRYLVTDDLHVMRSSTAGCMELLQRPWLIKITDPGLLTSRRVKLGRGEVWELLERSLVSTTPLSDVFAEKKSLGPSPKVFHYQHIRSLLKIRAAKSETRITINLIHDKAKKKVVYAEAGEDFVDLIFSFLVLPLGSVKQIATGIEFGCVDNLYRSVCLLHDHLVPNRRFALTVPELMPHHRADKDMLLVEEMPHELRRDLLCGACSKGERHESADPPARGGVRLCAGSDKCGETSLISLINPKTPVSSGQDVRRRGGGYVKGPSKFLVTDDMRVAPYSSTSALELVAHIHDLDLGVTEVSVGPAEALYVLKASVISTTALSVAFL</sequence>
<dbReference type="Pfam" id="PF05056">
    <property type="entry name" value="DUF674"/>
    <property type="match status" value="1"/>
</dbReference>
<reference evidence="1" key="1">
    <citation type="journal article" date="2015" name="Nat. Genet.">
        <title>The pineapple genome and the evolution of CAM photosynthesis.</title>
        <authorList>
            <person name="Ming R."/>
            <person name="VanBuren R."/>
            <person name="Wai C.M."/>
            <person name="Tang H."/>
            <person name="Schatz M.C."/>
            <person name="Bowers J.E."/>
            <person name="Lyons E."/>
            <person name="Wang M.L."/>
            <person name="Chen J."/>
            <person name="Biggers E."/>
            <person name="Zhang J."/>
            <person name="Huang L."/>
            <person name="Zhang L."/>
            <person name="Miao W."/>
            <person name="Zhang J."/>
            <person name="Ye Z."/>
            <person name="Miao C."/>
            <person name="Lin Z."/>
            <person name="Wang H."/>
            <person name="Zhou H."/>
            <person name="Yim W.C."/>
            <person name="Priest H.D."/>
            <person name="Zheng C."/>
            <person name="Woodhouse M."/>
            <person name="Edger P.P."/>
            <person name="Guyot R."/>
            <person name="Guo H.B."/>
            <person name="Guo H."/>
            <person name="Zheng G."/>
            <person name="Singh R."/>
            <person name="Sharma A."/>
            <person name="Min X."/>
            <person name="Zheng Y."/>
            <person name="Lee H."/>
            <person name="Gurtowski J."/>
            <person name="Sedlazeck F.J."/>
            <person name="Harkess A."/>
            <person name="McKain M.R."/>
            <person name="Liao Z."/>
            <person name="Fang J."/>
            <person name="Liu J."/>
            <person name="Zhang X."/>
            <person name="Zhang Q."/>
            <person name="Hu W."/>
            <person name="Qin Y."/>
            <person name="Wang K."/>
            <person name="Chen L.Y."/>
            <person name="Shirley N."/>
            <person name="Lin Y.R."/>
            <person name="Liu L.Y."/>
            <person name="Hernandez A.G."/>
            <person name="Wright C.L."/>
            <person name="Bulone V."/>
            <person name="Tuskan G.A."/>
            <person name="Heath K."/>
            <person name="Zee F."/>
            <person name="Moore P.H."/>
            <person name="Sunkar R."/>
            <person name="Leebens-Mack J.H."/>
            <person name="Mockler T."/>
            <person name="Bennetzen J.L."/>
            <person name="Freeling M."/>
            <person name="Sankoff D."/>
            <person name="Paterson A.H."/>
            <person name="Zhu X."/>
            <person name="Yang X."/>
            <person name="Smith J.A."/>
            <person name="Cushman J.C."/>
            <person name="Paull R.E."/>
            <person name="Yu Q."/>
        </authorList>
    </citation>
    <scope>NUCLEOTIDE SEQUENCE [LARGE SCALE GENOMIC DNA]</scope>
    <source>
        <strain evidence="1">cv. F153</strain>
    </source>
</reference>
<dbReference type="InterPro" id="IPR007750">
    <property type="entry name" value="DUF674"/>
</dbReference>
<evidence type="ECO:0000313" key="2">
    <source>
        <dbReference type="RefSeq" id="XP_020103760.1"/>
    </source>
</evidence>
<dbReference type="PANTHER" id="PTHR33103:SF27">
    <property type="entry name" value="OS04G0594700 PROTEIN"/>
    <property type="match status" value="1"/>
</dbReference>
<protein>
    <submittedName>
        <fullName evidence="2">Uncharacterized protein LOC109720833</fullName>
    </submittedName>
</protein>
<dbReference type="OrthoDB" id="1277335at2759"/>
<reference evidence="2" key="2">
    <citation type="submission" date="2025-08" db="UniProtKB">
        <authorList>
            <consortium name="RefSeq"/>
        </authorList>
    </citation>
    <scope>IDENTIFICATION</scope>
    <source>
        <tissue evidence="2">Leaf</tissue>
    </source>
</reference>
<keyword evidence="1" id="KW-1185">Reference proteome</keyword>
<proteinExistence type="predicted"/>